<evidence type="ECO:0000313" key="2">
    <source>
        <dbReference type="EMBL" id="AAZ27273.1"/>
    </source>
</evidence>
<keyword evidence="1" id="KW-0812">Transmembrane</keyword>
<name>Q48AE5_COLP3</name>
<dbReference type="KEGG" id="cps:CPS_0200"/>
<dbReference type="HOGENOM" id="CLU_1341361_0_0_6"/>
<evidence type="ECO:0000313" key="3">
    <source>
        <dbReference type="Proteomes" id="UP000000547"/>
    </source>
</evidence>
<sequence>MFRFRFASHYNQQLLSLLFGRWYYHRGSLVTILYFFTLLMAVPFLIFPFLKEKHGAFMWIGTILGANILFAVGTFKSCVSGWISSSIGSRGACSHHGGVTSNMNDIGYIILALSLLFLLVKFVIYQNKNTSDETINIKEITSVNEVKEFPDIPHQQTKFQGYDKYISVWHNSGLSIEDIVVHLRSKNVFVSSQDVREYIEHKHS</sequence>
<proteinExistence type="predicted"/>
<feature type="transmembrane region" description="Helical" evidence="1">
    <location>
        <begin position="29"/>
        <end position="50"/>
    </location>
</feature>
<evidence type="ECO:0000256" key="1">
    <source>
        <dbReference type="SAM" id="Phobius"/>
    </source>
</evidence>
<reference evidence="2" key="1">
    <citation type="journal article" date="2005" name="Proc. Natl. Acad. Sci. U.S.A.">
        <title>The psychrophilic lifestyle as revealed by the genome sequence of Colwellia psychrerythraea 34H through genomic and proteomic analyses.</title>
        <authorList>
            <person name="Methe B.A."/>
            <person name="Nelson K.E."/>
            <person name="Deming J.W."/>
            <person name="Momen B."/>
            <person name="Melamud E."/>
            <person name="Zhang X."/>
            <person name="Moult J."/>
            <person name="Madupu R."/>
            <person name="Nelson W.C."/>
            <person name="Dodson R.J."/>
            <person name="Brinkac L.M."/>
            <person name="Daugherty S.C."/>
            <person name="Durkin A.S."/>
            <person name="DeBoy R.T."/>
            <person name="Kolonay J.F."/>
            <person name="Sullivan S.A."/>
            <person name="Zhou L."/>
            <person name="Davidsen T.M."/>
            <person name="Wu M."/>
            <person name="Huston A.L."/>
            <person name="Lewis M."/>
            <person name="Weaver B."/>
            <person name="Weidman J.F."/>
            <person name="Khouri H."/>
            <person name="Utterback T.R."/>
            <person name="Feldblyum T.V."/>
            <person name="Fraser C.M."/>
        </authorList>
    </citation>
    <scope>NUCLEOTIDE SEQUENCE [LARGE SCALE GENOMIC DNA]</scope>
    <source>
        <strain evidence="2">34H</strain>
    </source>
</reference>
<dbReference type="AlphaFoldDB" id="Q48AE5"/>
<dbReference type="Proteomes" id="UP000000547">
    <property type="component" value="Chromosome"/>
</dbReference>
<feature type="transmembrane region" description="Helical" evidence="1">
    <location>
        <begin position="57"/>
        <end position="75"/>
    </location>
</feature>
<protein>
    <submittedName>
        <fullName evidence="2">Uncharacterized protein</fullName>
    </submittedName>
</protein>
<keyword evidence="1" id="KW-1133">Transmembrane helix</keyword>
<keyword evidence="1" id="KW-0472">Membrane</keyword>
<organism evidence="2 3">
    <name type="scientific">Colwellia psychrerythraea (strain 34H / ATCC BAA-681)</name>
    <name type="common">Vibrio psychroerythus</name>
    <dbReference type="NCBI Taxonomy" id="167879"/>
    <lineage>
        <taxon>Bacteria</taxon>
        <taxon>Pseudomonadati</taxon>
        <taxon>Pseudomonadota</taxon>
        <taxon>Gammaproteobacteria</taxon>
        <taxon>Alteromonadales</taxon>
        <taxon>Colwelliaceae</taxon>
        <taxon>Colwellia</taxon>
    </lineage>
</organism>
<gene>
    <name evidence="2" type="ordered locus">CPS_0200</name>
</gene>
<dbReference type="EMBL" id="CP000083">
    <property type="protein sequence ID" value="AAZ27273.1"/>
    <property type="molecule type" value="Genomic_DNA"/>
</dbReference>
<dbReference type="STRING" id="167879.CPS_0200"/>
<accession>Q48AE5</accession>
<feature type="transmembrane region" description="Helical" evidence="1">
    <location>
        <begin position="106"/>
        <end position="124"/>
    </location>
</feature>